<gene>
    <name evidence="3" type="ORF">OE105_07795</name>
</gene>
<name>A0A9E8RXT3_9BACI</name>
<dbReference type="InterPro" id="IPR008613">
    <property type="entry name" value="Excalibur_Ca-bd_domain"/>
</dbReference>
<keyword evidence="4" id="KW-1185">Reference proteome</keyword>
<dbReference type="EMBL" id="CP106877">
    <property type="protein sequence ID" value="WAA11534.1"/>
    <property type="molecule type" value="Genomic_DNA"/>
</dbReference>
<feature type="compositionally biased region" description="Basic and acidic residues" evidence="1">
    <location>
        <begin position="26"/>
        <end position="39"/>
    </location>
</feature>
<feature type="region of interest" description="Disordered" evidence="1">
    <location>
        <begin position="1"/>
        <end position="59"/>
    </location>
</feature>
<dbReference type="Pfam" id="PF05901">
    <property type="entry name" value="Excalibur"/>
    <property type="match status" value="1"/>
</dbReference>
<proteinExistence type="predicted"/>
<dbReference type="RefSeq" id="WP_275419645.1">
    <property type="nucleotide sequence ID" value="NZ_CP106877.1"/>
</dbReference>
<feature type="domain" description="Excalibur calcium-binding" evidence="2">
    <location>
        <begin position="31"/>
        <end position="59"/>
    </location>
</feature>
<dbReference type="KEGG" id="fhl:OE105_07795"/>
<dbReference type="AlphaFoldDB" id="A0A9E8RXT3"/>
<protein>
    <submittedName>
        <fullName evidence="3">Excalibur calcium-binding domain-containing protein</fullName>
    </submittedName>
</protein>
<evidence type="ECO:0000256" key="1">
    <source>
        <dbReference type="SAM" id="MobiDB-lite"/>
    </source>
</evidence>
<organism evidence="3 4">
    <name type="scientific">Fervidibacillus halotolerans</name>
    <dbReference type="NCBI Taxonomy" id="2980027"/>
    <lineage>
        <taxon>Bacteria</taxon>
        <taxon>Bacillati</taxon>
        <taxon>Bacillota</taxon>
        <taxon>Bacilli</taxon>
        <taxon>Bacillales</taxon>
        <taxon>Bacillaceae</taxon>
        <taxon>Fervidibacillus</taxon>
    </lineage>
</organism>
<reference evidence="3" key="1">
    <citation type="submission" date="2022-09" db="EMBL/GenBank/DDBJ databases">
        <title>Complete Genomes of Fervidibacillus albus and Fervidibacillus halotolerans isolated from tidal flat sediments.</title>
        <authorList>
            <person name="Kwon K.K."/>
            <person name="Yang S.-H."/>
            <person name="Park M.J."/>
            <person name="Oh H.-M."/>
        </authorList>
    </citation>
    <scope>NUCLEOTIDE SEQUENCE</scope>
    <source>
        <strain evidence="3">MEBiC13594</strain>
    </source>
</reference>
<evidence type="ECO:0000313" key="3">
    <source>
        <dbReference type="EMBL" id="WAA11534.1"/>
    </source>
</evidence>
<evidence type="ECO:0000313" key="4">
    <source>
        <dbReference type="Proteomes" id="UP001164726"/>
    </source>
</evidence>
<feature type="compositionally biased region" description="Low complexity" evidence="1">
    <location>
        <begin position="1"/>
        <end position="16"/>
    </location>
</feature>
<sequence>MSNSKSSPSNSPNRSNADYPSTPSSGERESFKNCTELRKVSSNGVSADHPAYAPKHDQD</sequence>
<accession>A0A9E8RXT3</accession>
<dbReference type="Proteomes" id="UP001164726">
    <property type="component" value="Chromosome"/>
</dbReference>
<evidence type="ECO:0000259" key="2">
    <source>
        <dbReference type="Pfam" id="PF05901"/>
    </source>
</evidence>